<sequence>MGLDEGLESSTISSVSDMMVRKRKQDEHQDQLVLCAQEMSGVSDVKSRGPGEEVMESESEGEGGWNKVRKKTSRKKMDMSSDSLS</sequence>
<evidence type="ECO:0000256" key="1">
    <source>
        <dbReference type="SAM" id="MobiDB-lite"/>
    </source>
</evidence>
<accession>A0A7J5ZFB8</accession>
<dbReference type="Proteomes" id="UP000518266">
    <property type="component" value="Unassembled WGS sequence"/>
</dbReference>
<comment type="caution">
    <text evidence="2">The sequence shown here is derived from an EMBL/GenBank/DDBJ whole genome shotgun (WGS) entry which is preliminary data.</text>
</comment>
<proteinExistence type="predicted"/>
<organism evidence="2 3">
    <name type="scientific">Dissostichus mawsoni</name>
    <name type="common">Antarctic cod</name>
    <dbReference type="NCBI Taxonomy" id="36200"/>
    <lineage>
        <taxon>Eukaryota</taxon>
        <taxon>Metazoa</taxon>
        <taxon>Chordata</taxon>
        <taxon>Craniata</taxon>
        <taxon>Vertebrata</taxon>
        <taxon>Euteleostomi</taxon>
        <taxon>Actinopterygii</taxon>
        <taxon>Neopterygii</taxon>
        <taxon>Teleostei</taxon>
        <taxon>Neoteleostei</taxon>
        <taxon>Acanthomorphata</taxon>
        <taxon>Eupercaria</taxon>
        <taxon>Perciformes</taxon>
        <taxon>Notothenioidei</taxon>
        <taxon>Nototheniidae</taxon>
        <taxon>Dissostichus</taxon>
    </lineage>
</organism>
<gene>
    <name evidence="2" type="ORF">F7725_021726</name>
</gene>
<protein>
    <submittedName>
        <fullName evidence="2">Uncharacterized protein</fullName>
    </submittedName>
</protein>
<evidence type="ECO:0000313" key="3">
    <source>
        <dbReference type="Proteomes" id="UP000518266"/>
    </source>
</evidence>
<name>A0A7J5ZFB8_DISMA</name>
<feature type="region of interest" description="Disordered" evidence="1">
    <location>
        <begin position="1"/>
        <end position="85"/>
    </location>
</feature>
<dbReference type="EMBL" id="JAAKFY010000003">
    <property type="protein sequence ID" value="KAF3859327.1"/>
    <property type="molecule type" value="Genomic_DNA"/>
</dbReference>
<dbReference type="AlphaFoldDB" id="A0A7J5ZFB8"/>
<keyword evidence="3" id="KW-1185">Reference proteome</keyword>
<reference evidence="2 3" key="1">
    <citation type="submission" date="2020-03" db="EMBL/GenBank/DDBJ databases">
        <title>Dissostichus mawsoni Genome sequencing and assembly.</title>
        <authorList>
            <person name="Park H."/>
        </authorList>
    </citation>
    <scope>NUCLEOTIDE SEQUENCE [LARGE SCALE GENOMIC DNA]</scope>
    <source>
        <strain evidence="2">DM0001</strain>
        <tissue evidence="2">Muscle</tissue>
    </source>
</reference>
<evidence type="ECO:0000313" key="2">
    <source>
        <dbReference type="EMBL" id="KAF3859327.1"/>
    </source>
</evidence>